<name>I7MI29_TETTS</name>
<dbReference type="RefSeq" id="XP_001011063.3">
    <property type="nucleotide sequence ID" value="XM_001011063.3"/>
</dbReference>
<evidence type="ECO:0000313" key="3">
    <source>
        <dbReference type="Proteomes" id="UP000009168"/>
    </source>
</evidence>
<dbReference type="SUPFAM" id="SSF50969">
    <property type="entry name" value="YVTN repeat-like/Quinoprotein amine dehydrogenase"/>
    <property type="match status" value="1"/>
</dbReference>
<dbReference type="InterPro" id="IPR015943">
    <property type="entry name" value="WD40/YVTN_repeat-like_dom_sf"/>
</dbReference>
<dbReference type="EMBL" id="GG662793">
    <property type="protein sequence ID" value="EAR90818.3"/>
    <property type="molecule type" value="Genomic_DNA"/>
</dbReference>
<dbReference type="InterPro" id="IPR015919">
    <property type="entry name" value="Cadherin-like_sf"/>
</dbReference>
<dbReference type="GeneID" id="7827491"/>
<keyword evidence="3" id="KW-1185">Reference proteome</keyword>
<feature type="chain" id="PRO_5003712536" evidence="1">
    <location>
        <begin position="19"/>
        <end position="1714"/>
    </location>
</feature>
<dbReference type="SUPFAM" id="SSF101908">
    <property type="entry name" value="Putative isomerase YbhE"/>
    <property type="match status" value="1"/>
</dbReference>
<dbReference type="Gene3D" id="2.60.40.10">
    <property type="entry name" value="Immunoglobulins"/>
    <property type="match status" value="1"/>
</dbReference>
<proteinExistence type="predicted"/>
<keyword evidence="1" id="KW-0732">Signal</keyword>
<dbReference type="GO" id="GO:0005509">
    <property type="term" value="F:calcium ion binding"/>
    <property type="evidence" value="ECO:0007669"/>
    <property type="project" value="InterPro"/>
</dbReference>
<reference evidence="3" key="1">
    <citation type="journal article" date="2006" name="PLoS Biol.">
        <title>Macronuclear genome sequence of the ciliate Tetrahymena thermophila, a model eukaryote.</title>
        <authorList>
            <person name="Eisen J.A."/>
            <person name="Coyne R.S."/>
            <person name="Wu M."/>
            <person name="Wu D."/>
            <person name="Thiagarajan M."/>
            <person name="Wortman J.R."/>
            <person name="Badger J.H."/>
            <person name="Ren Q."/>
            <person name="Amedeo P."/>
            <person name="Jones K.M."/>
            <person name="Tallon L.J."/>
            <person name="Delcher A.L."/>
            <person name="Salzberg S.L."/>
            <person name="Silva J.C."/>
            <person name="Haas B.J."/>
            <person name="Majoros W.H."/>
            <person name="Farzad M."/>
            <person name="Carlton J.M."/>
            <person name="Smith R.K. Jr."/>
            <person name="Garg J."/>
            <person name="Pearlman R.E."/>
            <person name="Karrer K.M."/>
            <person name="Sun L."/>
            <person name="Manning G."/>
            <person name="Elde N.C."/>
            <person name="Turkewitz A.P."/>
            <person name="Asai D.J."/>
            <person name="Wilkes D.E."/>
            <person name="Wang Y."/>
            <person name="Cai H."/>
            <person name="Collins K."/>
            <person name="Stewart B.A."/>
            <person name="Lee S.R."/>
            <person name="Wilamowska K."/>
            <person name="Weinberg Z."/>
            <person name="Ruzzo W.L."/>
            <person name="Wloga D."/>
            <person name="Gaertig J."/>
            <person name="Frankel J."/>
            <person name="Tsao C.-C."/>
            <person name="Gorovsky M.A."/>
            <person name="Keeling P.J."/>
            <person name="Waller R.F."/>
            <person name="Patron N.J."/>
            <person name="Cherry J.M."/>
            <person name="Stover N.A."/>
            <person name="Krieger C.J."/>
            <person name="del Toro C."/>
            <person name="Ryder H.F."/>
            <person name="Williamson S.C."/>
            <person name="Barbeau R.A."/>
            <person name="Hamilton E.P."/>
            <person name="Orias E."/>
        </authorList>
    </citation>
    <scope>NUCLEOTIDE SEQUENCE [LARGE SCALE GENOMIC DNA]</scope>
    <source>
        <strain evidence="3">SB210</strain>
    </source>
</reference>
<dbReference type="KEGG" id="tet:TTHERM_00142250"/>
<dbReference type="InterPro" id="IPR011044">
    <property type="entry name" value="Quino_amine_DH_bsu"/>
</dbReference>
<dbReference type="InterPro" id="IPR013783">
    <property type="entry name" value="Ig-like_fold"/>
</dbReference>
<sequence length="1714" mass="196566">MLFIFQFLLIIISQFINGITSQFVLHPNPVSQIDLKNVTQSVGITNCISEDEQYAFVASTYAGIHVIDLSNIYIPKVISVAQSSYAQACAERNNYLFVADQQEGLIIHNITDKQNPKRIATASYTENGFKASYQFVLLSPDFQFVFALSYGFVFTFQITDITKPRLLPFPLDFTFAPNCYTLRFDKSKRFIAIANHISGVTVLDISNIQKQYIRASSNPKFVIWDVAFTPDSKAFYALDAYNGLYYADPSVLYDNSQQGKVSLNYDLVLQNTDSLVLSMIITDDGSHMLIGHRSTGIKVYQLNSQNYKKLNFIESLDASYMVITINLSKNNAKYIYVTNGISLIIFQQVTPNINQDYPNMLNTFQSSLTFIDSNVNRFGIFCTNSEVIVATAGSSLNIYDTTNPYQPSLLKSVSQQASNFDNFSIAIATPDFNTLIIASSQSGVLTFNIKDKSKPIFQNQYQFSYKGQLMTQATSAKISKDGKKIIVGNSFFGVLIFAFINSTDLSQLQLISVFPNDIACGYERCDSTSDGIKFVCACREIGTIFFQLQNPGEPPLRKNQFLELAVEQALISQNDKLLFLANGYQGLIIVDISDFFNPKKLSQLVLQGWAQAITLIFNENYIVVSQVEKGQLSLINIQDPSNPYEQQRVQFKGESSTNSCINAANHDDLYFIGNFGLRYLPIKPKITVHTQFEVAVYNQNGGFLYYQTLEQGQQLLVGQTIRITFVQLYNEQNAIISQVYYYRYFEKQVLPPWITFLTTQQQINLNVDKLGTYNDFSKENKGENILVLEIQVQITPNQLINNSLKIDLNLSNYLISLLQQNGYLDQNSYLTDKFNPYVTFDLNFYDGNIYKPSDYSSVYDKIQSFIKQTLTFSKIDYPIRFFIVSSLKFNYQKIINNSADIIQTPSQQVSIFIQITKNGKFVKRIFEGVLASFSDDLTSVKISGQTSFVNAIIKNSIQIANYTADLSQVSITFILSDANNYDQTINTSLDQIGFINIHKPVYQDKNLSLQSQFNRYYTNNYLPIEDRFQFSFDLNTFKQDEGLQLTYTAYILNGSKPPTQILTGSWIEFSNVNLAFSGIRSASAFMDTTRVRIIADDGYSQVQDDFYMTFGSVPFLYALQIIIQIGGPILGIIGLWKYRYEIHLFLLERKNMYQNEVAVVGQMYKKQIIIYGNVQQDGLTLWNMLKKQNKKLKENLVQEYKQNNTIDIYEIITQLEKIYYKNQIKFPYIDPREFDFDDSRMVRTIKRIAYQCVLEKNPNTNKAYEKLKKYSLKNFGRKDWYKFYLELYPLMDINQVLGRDQRVLDQPDKDIFQEFQKNTNNELLNSNQVRLREVKLISNQKADSQLQNDILNLNSPLELQELTERQKLAKCSLVENQQMNITSENQILKEKILNNEQKQQKAYVNLNPFPEIHIKQDLIQETLKQMNFNLAFDFNLLAEIMALDASGALITQPSKLNPSYGESIHCLPYQLLNLQAFRNNSKEQGCIQKFLNFFNMSYTSLGFVMNNPLPKWLKFQIIDGVINMWGIPQPNDEAEILIRIINDTGFAIYSFHIIIQDQLGNDMRNKQLLRKYTMQYNPTSRKKTGHGKLLHQSINNIGSQQFIPAAGSKLPSQESPQLKGQTLRNIPMKSQFCLGSNQNINHNFLSEEQVNEQNSDQNEKNSQNINITLKKDGEKEKQVSNQETSIIVEIEENMSEKNDKIEQVKCQTFQNKSK</sequence>
<dbReference type="OrthoDB" id="327717at2759"/>
<dbReference type="Gene3D" id="2.130.10.10">
    <property type="entry name" value="YVTN repeat-like/Quinoprotein amine dehydrogenase"/>
    <property type="match status" value="1"/>
</dbReference>
<dbReference type="Pfam" id="PF08309">
    <property type="entry name" value="LVIVD"/>
    <property type="match status" value="3"/>
</dbReference>
<dbReference type="InterPro" id="IPR013211">
    <property type="entry name" value="LVIVD"/>
</dbReference>
<accession>I7MI29</accession>
<organism evidence="2 3">
    <name type="scientific">Tetrahymena thermophila (strain SB210)</name>
    <dbReference type="NCBI Taxonomy" id="312017"/>
    <lineage>
        <taxon>Eukaryota</taxon>
        <taxon>Sar</taxon>
        <taxon>Alveolata</taxon>
        <taxon>Ciliophora</taxon>
        <taxon>Intramacronucleata</taxon>
        <taxon>Oligohymenophorea</taxon>
        <taxon>Hymenostomatida</taxon>
        <taxon>Tetrahymenina</taxon>
        <taxon>Tetrahymenidae</taxon>
        <taxon>Tetrahymena</taxon>
    </lineage>
</organism>
<dbReference type="GO" id="GO:0016020">
    <property type="term" value="C:membrane"/>
    <property type="evidence" value="ECO:0007669"/>
    <property type="project" value="InterPro"/>
</dbReference>
<evidence type="ECO:0000256" key="1">
    <source>
        <dbReference type="SAM" id="SignalP"/>
    </source>
</evidence>
<dbReference type="Proteomes" id="UP000009168">
    <property type="component" value="Unassembled WGS sequence"/>
</dbReference>
<evidence type="ECO:0000313" key="2">
    <source>
        <dbReference type="EMBL" id="EAR90818.3"/>
    </source>
</evidence>
<dbReference type="SUPFAM" id="SSF49313">
    <property type="entry name" value="Cadherin-like"/>
    <property type="match status" value="1"/>
</dbReference>
<gene>
    <name evidence="2" type="ORF">TTHERM_00142250</name>
</gene>
<dbReference type="InParanoid" id="I7MI29"/>
<protein>
    <submittedName>
        <fullName evidence="2">MFS transporter, putative</fullName>
    </submittedName>
</protein>
<feature type="signal peptide" evidence="1">
    <location>
        <begin position="1"/>
        <end position="18"/>
    </location>
</feature>